<evidence type="ECO:0000256" key="2">
    <source>
        <dbReference type="ARBA" id="ARBA00007117"/>
    </source>
</evidence>
<comment type="similarity">
    <text evidence="2">Belongs to the EAF7 family.</text>
</comment>
<dbReference type="PANTHER" id="PTHR13581">
    <property type="entry name" value="MRG-BINDING PROTEIN"/>
    <property type="match status" value="1"/>
</dbReference>
<dbReference type="Pfam" id="PF07904">
    <property type="entry name" value="Eaf7"/>
    <property type="match status" value="1"/>
</dbReference>
<evidence type="ECO:0000313" key="9">
    <source>
        <dbReference type="EMBL" id="CAF9931916.1"/>
    </source>
</evidence>
<evidence type="ECO:0000256" key="1">
    <source>
        <dbReference type="ARBA" id="ARBA00004123"/>
    </source>
</evidence>
<dbReference type="InterPro" id="IPR012423">
    <property type="entry name" value="Eaf7/MRGBP"/>
</dbReference>
<dbReference type="GO" id="GO:0006357">
    <property type="term" value="P:regulation of transcription by RNA polymerase II"/>
    <property type="evidence" value="ECO:0007669"/>
    <property type="project" value="TreeGrafter"/>
</dbReference>
<gene>
    <name evidence="9" type="ORF">GOMPHAMPRED_006448</name>
</gene>
<comment type="caution">
    <text evidence="9">The sequence shown here is derived from an EMBL/GenBank/DDBJ whole genome shotgun (WGS) entry which is preliminary data.</text>
</comment>
<dbReference type="EMBL" id="CAJPDQ010000041">
    <property type="protein sequence ID" value="CAF9931916.1"/>
    <property type="molecule type" value="Genomic_DNA"/>
</dbReference>
<evidence type="ECO:0000256" key="6">
    <source>
        <dbReference type="ARBA" id="ARBA00023242"/>
    </source>
</evidence>
<dbReference type="GO" id="GO:0006325">
    <property type="term" value="P:chromatin organization"/>
    <property type="evidence" value="ECO:0007669"/>
    <property type="project" value="UniProtKB-KW"/>
</dbReference>
<organism evidence="9 10">
    <name type="scientific">Gomphillus americanus</name>
    <dbReference type="NCBI Taxonomy" id="1940652"/>
    <lineage>
        <taxon>Eukaryota</taxon>
        <taxon>Fungi</taxon>
        <taxon>Dikarya</taxon>
        <taxon>Ascomycota</taxon>
        <taxon>Pezizomycotina</taxon>
        <taxon>Lecanoromycetes</taxon>
        <taxon>OSLEUM clade</taxon>
        <taxon>Ostropomycetidae</taxon>
        <taxon>Ostropales</taxon>
        <taxon>Graphidaceae</taxon>
        <taxon>Gomphilloideae</taxon>
        <taxon>Gomphillus</taxon>
    </lineage>
</organism>
<feature type="region of interest" description="Disordered" evidence="8">
    <location>
        <begin position="168"/>
        <end position="315"/>
    </location>
</feature>
<keyword evidence="3" id="KW-0156">Chromatin regulator</keyword>
<evidence type="ECO:0000256" key="7">
    <source>
        <dbReference type="ARBA" id="ARBA00025178"/>
    </source>
</evidence>
<feature type="compositionally biased region" description="Acidic residues" evidence="8">
    <location>
        <begin position="246"/>
        <end position="283"/>
    </location>
</feature>
<dbReference type="GO" id="GO:0005634">
    <property type="term" value="C:nucleus"/>
    <property type="evidence" value="ECO:0007669"/>
    <property type="project" value="UniProtKB-SubCell"/>
</dbReference>
<name>A0A8H3FTE4_9LECA</name>
<sequence>MPPRKKVRVSSTAEPSTPSAATPRDISQAPEKPHDDRPIDIEPELWTDEEEISLFKGMVRWKPVGPFSMHWLNPLRSVEEISNQILTGMHKRFRMISLSRHMRHHGHVSEHTKPQGIRQKLDILYNMKVLDERENASVDDVEGEERHCEFSLPASEFYDLMMSKRLDTDRGSSPGWLDEPGEEDLDSSVDDSDEPLSSRASSVRGARGGRRGRGTRKARGGRGRGQKDSALRDVAKVESDTSGGEREEEEEDGDKDESEDGNQEQDEDEEDEDNEEEEEEEEDGATHSNAAASRSTRGRGRGRISRGRGRGRRRG</sequence>
<feature type="compositionally biased region" description="Basic residues" evidence="8">
    <location>
        <begin position="296"/>
        <end position="315"/>
    </location>
</feature>
<feature type="compositionally biased region" description="Basic and acidic residues" evidence="8">
    <location>
        <begin position="31"/>
        <end position="40"/>
    </location>
</feature>
<feature type="region of interest" description="Disordered" evidence="8">
    <location>
        <begin position="1"/>
        <end position="40"/>
    </location>
</feature>
<proteinExistence type="inferred from homology"/>
<evidence type="ECO:0000313" key="10">
    <source>
        <dbReference type="Proteomes" id="UP000664169"/>
    </source>
</evidence>
<dbReference type="OrthoDB" id="5595141at2759"/>
<feature type="compositionally biased region" description="Low complexity" evidence="8">
    <location>
        <begin position="10"/>
        <end position="23"/>
    </location>
</feature>
<evidence type="ECO:0000256" key="8">
    <source>
        <dbReference type="SAM" id="MobiDB-lite"/>
    </source>
</evidence>
<feature type="compositionally biased region" description="Acidic residues" evidence="8">
    <location>
        <begin position="179"/>
        <end position="194"/>
    </location>
</feature>
<evidence type="ECO:0000256" key="3">
    <source>
        <dbReference type="ARBA" id="ARBA00022853"/>
    </source>
</evidence>
<dbReference type="Proteomes" id="UP000664169">
    <property type="component" value="Unassembled WGS sequence"/>
</dbReference>
<evidence type="ECO:0000256" key="4">
    <source>
        <dbReference type="ARBA" id="ARBA00023015"/>
    </source>
</evidence>
<feature type="compositionally biased region" description="Basic and acidic residues" evidence="8">
    <location>
        <begin position="225"/>
        <end position="245"/>
    </location>
</feature>
<keyword evidence="6" id="KW-0539">Nucleus</keyword>
<comment type="subcellular location">
    <subcellularLocation>
        <location evidence="1">Nucleus</location>
    </subcellularLocation>
</comment>
<reference evidence="9" key="1">
    <citation type="submission" date="2021-03" db="EMBL/GenBank/DDBJ databases">
        <authorList>
            <person name="Tagirdzhanova G."/>
        </authorList>
    </citation>
    <scope>NUCLEOTIDE SEQUENCE</scope>
</reference>
<keyword evidence="10" id="KW-1185">Reference proteome</keyword>
<dbReference type="PANTHER" id="PTHR13581:SF5">
    <property type="entry name" value="MRG_MORF4L-BINDING PROTEIN"/>
    <property type="match status" value="1"/>
</dbReference>
<dbReference type="GO" id="GO:0035267">
    <property type="term" value="C:NuA4 histone acetyltransferase complex"/>
    <property type="evidence" value="ECO:0007669"/>
    <property type="project" value="TreeGrafter"/>
</dbReference>
<comment type="function">
    <text evidence="7">Component of the NuA4 histone acetyltransferase complex which is involved in transcriptional activation of selected genes principally by acetylation of nucleosomal histone H4 and H2A. The NuA4 complex is also involved in DNA repair.</text>
</comment>
<dbReference type="AlphaFoldDB" id="A0A8H3FTE4"/>
<evidence type="ECO:0000256" key="5">
    <source>
        <dbReference type="ARBA" id="ARBA00023163"/>
    </source>
</evidence>
<feature type="compositionally biased region" description="Basic residues" evidence="8">
    <location>
        <begin position="207"/>
        <end position="224"/>
    </location>
</feature>
<protein>
    <submittedName>
        <fullName evidence="9">Uncharacterized protein</fullName>
    </submittedName>
</protein>
<accession>A0A8H3FTE4</accession>
<keyword evidence="5" id="KW-0804">Transcription</keyword>
<keyword evidence="4" id="KW-0805">Transcription regulation</keyword>